<gene>
    <name evidence="1" type="ORF">METZ01_LOCUS356742</name>
</gene>
<sequence>MTDNPLPHGDKFDSLNTNMMGFNGAVVTNHWLASSVGKAILEQGGNAFDAACAVSFALGVAEPQMSGIGGDGFIMLYEKRHNKLKVINGTGPAPEYSDKIGNKIPMKGIKSSSVPGLVSAVIEMHENFGKLDLKKCIQPAIDLCSNGVPLSASQYTTLSGESKMKEYDSSMRIWGDDNDQFKKTGDKITNLDLATSLNEIANEGSDAFYRGKIAEKIIKFSNHHDGLLSSEDLNNFQAEIQDPIRTSYRGFTVYEAPPNSSGITLLQQLNIIENFSPS</sequence>
<dbReference type="Pfam" id="PF01019">
    <property type="entry name" value="G_glu_transpept"/>
    <property type="match status" value="1"/>
</dbReference>
<evidence type="ECO:0000313" key="1">
    <source>
        <dbReference type="EMBL" id="SVD03888.1"/>
    </source>
</evidence>
<dbReference type="PANTHER" id="PTHR43881">
    <property type="entry name" value="GAMMA-GLUTAMYLTRANSPEPTIDASE (AFU_ORTHOLOGUE AFUA_4G13580)"/>
    <property type="match status" value="1"/>
</dbReference>
<organism evidence="1">
    <name type="scientific">marine metagenome</name>
    <dbReference type="NCBI Taxonomy" id="408172"/>
    <lineage>
        <taxon>unclassified sequences</taxon>
        <taxon>metagenomes</taxon>
        <taxon>ecological metagenomes</taxon>
    </lineage>
</organism>
<dbReference type="Gene3D" id="1.10.246.230">
    <property type="match status" value="1"/>
</dbReference>
<accession>A0A382S438</accession>
<dbReference type="InterPro" id="IPR029055">
    <property type="entry name" value="Ntn_hydrolases_N"/>
</dbReference>
<dbReference type="PRINTS" id="PR01210">
    <property type="entry name" value="GGTRANSPTASE"/>
</dbReference>
<protein>
    <recommendedName>
        <fullName evidence="2">Gamma-glutamyltransferase</fullName>
    </recommendedName>
</protein>
<dbReference type="PANTHER" id="PTHR43881:SF1">
    <property type="entry name" value="GAMMA-GLUTAMYLTRANSPEPTIDASE (AFU_ORTHOLOGUE AFUA_4G13580)"/>
    <property type="match status" value="1"/>
</dbReference>
<dbReference type="EMBL" id="UINC01125801">
    <property type="protein sequence ID" value="SVD03888.1"/>
    <property type="molecule type" value="Genomic_DNA"/>
</dbReference>
<dbReference type="InterPro" id="IPR052896">
    <property type="entry name" value="GGT-like_enzyme"/>
</dbReference>
<proteinExistence type="predicted"/>
<dbReference type="SUPFAM" id="SSF56235">
    <property type="entry name" value="N-terminal nucleophile aminohydrolases (Ntn hydrolases)"/>
    <property type="match status" value="1"/>
</dbReference>
<name>A0A382S438_9ZZZZ</name>
<feature type="non-terminal residue" evidence="1">
    <location>
        <position position="278"/>
    </location>
</feature>
<dbReference type="AlphaFoldDB" id="A0A382S438"/>
<reference evidence="1" key="1">
    <citation type="submission" date="2018-05" db="EMBL/GenBank/DDBJ databases">
        <authorList>
            <person name="Lanie J.A."/>
            <person name="Ng W.-L."/>
            <person name="Kazmierczak K.M."/>
            <person name="Andrzejewski T.M."/>
            <person name="Davidsen T.M."/>
            <person name="Wayne K.J."/>
            <person name="Tettelin H."/>
            <person name="Glass J.I."/>
            <person name="Rusch D."/>
            <person name="Podicherti R."/>
            <person name="Tsui H.-C.T."/>
            <person name="Winkler M.E."/>
        </authorList>
    </citation>
    <scope>NUCLEOTIDE SEQUENCE</scope>
</reference>
<evidence type="ECO:0008006" key="2">
    <source>
        <dbReference type="Google" id="ProtNLM"/>
    </source>
</evidence>